<dbReference type="SUPFAM" id="SSF57501">
    <property type="entry name" value="Cystine-knot cytokines"/>
    <property type="match status" value="1"/>
</dbReference>
<dbReference type="Gene3D" id="2.10.90.10">
    <property type="entry name" value="Cystine-knot cytokines"/>
    <property type="match status" value="1"/>
</dbReference>
<dbReference type="InterPro" id="IPR029034">
    <property type="entry name" value="Cystine-knot_cytokine"/>
</dbReference>
<keyword evidence="5 8" id="KW-0339">Growth factor</keyword>
<feature type="compositionally biased region" description="Basic and acidic residues" evidence="9">
    <location>
        <begin position="271"/>
        <end position="280"/>
    </location>
</feature>
<protein>
    <recommendedName>
        <fullName evidence="11">TGF-beta family profile domain-containing protein</fullName>
    </recommendedName>
</protein>
<dbReference type="GO" id="GO:0005615">
    <property type="term" value="C:extracellular space"/>
    <property type="evidence" value="ECO:0007669"/>
    <property type="project" value="TreeGrafter"/>
</dbReference>
<evidence type="ECO:0000256" key="4">
    <source>
        <dbReference type="ARBA" id="ARBA00022729"/>
    </source>
</evidence>
<comment type="caution">
    <text evidence="12">The sequence shown here is derived from an EMBL/GenBank/DDBJ whole genome shotgun (WGS) entry which is preliminary data.</text>
</comment>
<dbReference type="PANTHER" id="PTHR11848:SF308">
    <property type="entry name" value="BMP-LIKE PROTEIN UNC-129"/>
    <property type="match status" value="1"/>
</dbReference>
<proteinExistence type="inferred from homology"/>
<evidence type="ECO:0000256" key="9">
    <source>
        <dbReference type="SAM" id="MobiDB-lite"/>
    </source>
</evidence>
<dbReference type="GO" id="GO:0008083">
    <property type="term" value="F:growth factor activity"/>
    <property type="evidence" value="ECO:0007669"/>
    <property type="project" value="UniProtKB-KW"/>
</dbReference>
<sequence>MANLSWNVMLSLAIAILSVVYGFLTNETDDAVTEDAMQVQLLEETQKERALEQLQEVFGLSGLAEKRHHDVPPQFMTDLYNNIADRSGVTRRRNPYNAKVVRSFIERDNSLSHYFHFNISGLDVTENVLEAQLHLYRMRTPPHEMHPTVFMSPSLIIRVYQVLDEQQLGSPDTHRLLSSHLVGAHSHGWEVFNVKEAVLDWMAGRRPNKGILVTCSTLFEQRVEMRFARRNEHHNSKQPILVLFDDDRKTHASTAIPITDNFGGNNKYKTPKPDYYKYDNDPDEPEDQPTEPPRQRRSLPAVESSNSSSPNRTTVGNSSRSGNNSEECTRLEMFVDFDKIGWSTWIIAPKGYSAYHCKGHCRFPLGQSQRPTNHATVQSIVHKLNLAPDVGKPCCVPTTLLSVPILFYDDNDNIVLRMYEDMVADSCGCM</sequence>
<dbReference type="Proteomes" id="UP000502823">
    <property type="component" value="Unassembled WGS sequence"/>
</dbReference>
<keyword evidence="6" id="KW-1015">Disulfide bond</keyword>
<comment type="similarity">
    <text evidence="2 8">Belongs to the TGF-beta family.</text>
</comment>
<dbReference type="InterPro" id="IPR015615">
    <property type="entry name" value="TGF-beta-rel"/>
</dbReference>
<dbReference type="Pfam" id="PF00688">
    <property type="entry name" value="TGFb_propeptide"/>
    <property type="match status" value="1"/>
</dbReference>
<evidence type="ECO:0000256" key="5">
    <source>
        <dbReference type="ARBA" id="ARBA00023030"/>
    </source>
</evidence>
<dbReference type="InterPro" id="IPR017948">
    <property type="entry name" value="TGFb_CS"/>
</dbReference>
<feature type="compositionally biased region" description="Polar residues" evidence="9">
    <location>
        <begin position="303"/>
        <end position="315"/>
    </location>
</feature>
<feature type="domain" description="TGF-beta family profile" evidence="11">
    <location>
        <begin position="309"/>
        <end position="430"/>
    </location>
</feature>
<gene>
    <name evidence="12" type="ORF">Cfor_04161</name>
</gene>
<feature type="signal peptide" evidence="10">
    <location>
        <begin position="1"/>
        <end position="22"/>
    </location>
</feature>
<evidence type="ECO:0000256" key="7">
    <source>
        <dbReference type="ARBA" id="ARBA00023180"/>
    </source>
</evidence>
<dbReference type="GO" id="GO:0005125">
    <property type="term" value="F:cytokine activity"/>
    <property type="evidence" value="ECO:0007669"/>
    <property type="project" value="TreeGrafter"/>
</dbReference>
<name>A0A6L2Q6S9_COPFO</name>
<accession>A0A6L2Q6S9</accession>
<dbReference type="AlphaFoldDB" id="A0A6L2Q6S9"/>
<keyword evidence="13" id="KW-1185">Reference proteome</keyword>
<feature type="compositionally biased region" description="Low complexity" evidence="9">
    <location>
        <begin position="316"/>
        <end position="325"/>
    </location>
</feature>
<dbReference type="OrthoDB" id="5987191at2759"/>
<dbReference type="CDD" id="cd13765">
    <property type="entry name" value="TGF_beta_ADMP"/>
    <property type="match status" value="1"/>
</dbReference>
<comment type="subcellular location">
    <subcellularLocation>
        <location evidence="1">Secreted</location>
    </subcellularLocation>
</comment>
<feature type="region of interest" description="Disordered" evidence="9">
    <location>
        <begin position="255"/>
        <end position="325"/>
    </location>
</feature>
<dbReference type="SMART" id="SM00204">
    <property type="entry name" value="TGFB"/>
    <property type="match status" value="1"/>
</dbReference>
<evidence type="ECO:0000256" key="3">
    <source>
        <dbReference type="ARBA" id="ARBA00022525"/>
    </source>
</evidence>
<dbReference type="InParanoid" id="A0A6L2Q6S9"/>
<keyword evidence="4 10" id="KW-0732">Signal</keyword>
<dbReference type="InterPro" id="IPR001111">
    <property type="entry name" value="TGF-b_propeptide"/>
</dbReference>
<evidence type="ECO:0000313" key="13">
    <source>
        <dbReference type="Proteomes" id="UP000502823"/>
    </source>
</evidence>
<evidence type="ECO:0000256" key="8">
    <source>
        <dbReference type="RuleBase" id="RU000354"/>
    </source>
</evidence>
<dbReference type="PROSITE" id="PS00250">
    <property type="entry name" value="TGF_BETA_1"/>
    <property type="match status" value="1"/>
</dbReference>
<dbReference type="FunFam" id="2.10.90.10:FF:000001">
    <property type="entry name" value="Bone morphogenetic protein 4"/>
    <property type="match status" value="1"/>
</dbReference>
<keyword evidence="3" id="KW-0964">Secreted</keyword>
<evidence type="ECO:0000256" key="6">
    <source>
        <dbReference type="ARBA" id="ARBA00023157"/>
    </source>
</evidence>
<reference evidence="13" key="1">
    <citation type="submission" date="2020-01" db="EMBL/GenBank/DDBJ databases">
        <title>Draft genome sequence of the Termite Coptotermes fromosanus.</title>
        <authorList>
            <person name="Itakura S."/>
            <person name="Yosikawa Y."/>
            <person name="Umezawa K."/>
        </authorList>
    </citation>
    <scope>NUCLEOTIDE SEQUENCE [LARGE SCALE GENOMIC DNA]</scope>
</reference>
<evidence type="ECO:0000259" key="11">
    <source>
        <dbReference type="PROSITE" id="PS51362"/>
    </source>
</evidence>
<dbReference type="InterPro" id="IPR001839">
    <property type="entry name" value="TGF-b_C"/>
</dbReference>
<dbReference type="Gene3D" id="2.60.120.970">
    <property type="match status" value="1"/>
</dbReference>
<keyword evidence="7" id="KW-0325">Glycoprotein</keyword>
<dbReference type="PANTHER" id="PTHR11848">
    <property type="entry name" value="TGF-BETA FAMILY"/>
    <property type="match status" value="1"/>
</dbReference>
<feature type="chain" id="PRO_5027009081" description="TGF-beta family profile domain-containing protein" evidence="10">
    <location>
        <begin position="23"/>
        <end position="430"/>
    </location>
</feature>
<dbReference type="EMBL" id="BLKM01000880">
    <property type="protein sequence ID" value="GFG39202.1"/>
    <property type="molecule type" value="Genomic_DNA"/>
</dbReference>
<evidence type="ECO:0000256" key="1">
    <source>
        <dbReference type="ARBA" id="ARBA00004613"/>
    </source>
</evidence>
<dbReference type="PROSITE" id="PS51362">
    <property type="entry name" value="TGF_BETA_2"/>
    <property type="match status" value="1"/>
</dbReference>
<evidence type="ECO:0000256" key="10">
    <source>
        <dbReference type="SAM" id="SignalP"/>
    </source>
</evidence>
<dbReference type="Pfam" id="PF00019">
    <property type="entry name" value="TGF_beta"/>
    <property type="match status" value="1"/>
</dbReference>
<evidence type="ECO:0000256" key="2">
    <source>
        <dbReference type="ARBA" id="ARBA00006656"/>
    </source>
</evidence>
<evidence type="ECO:0000313" key="12">
    <source>
        <dbReference type="EMBL" id="GFG39202.1"/>
    </source>
</evidence>
<organism evidence="12 13">
    <name type="scientific">Coptotermes formosanus</name>
    <name type="common">Formosan subterranean termite</name>
    <dbReference type="NCBI Taxonomy" id="36987"/>
    <lineage>
        <taxon>Eukaryota</taxon>
        <taxon>Metazoa</taxon>
        <taxon>Ecdysozoa</taxon>
        <taxon>Arthropoda</taxon>
        <taxon>Hexapoda</taxon>
        <taxon>Insecta</taxon>
        <taxon>Pterygota</taxon>
        <taxon>Neoptera</taxon>
        <taxon>Polyneoptera</taxon>
        <taxon>Dictyoptera</taxon>
        <taxon>Blattodea</taxon>
        <taxon>Blattoidea</taxon>
        <taxon>Termitoidae</taxon>
        <taxon>Rhinotermitidae</taxon>
        <taxon>Coptotermes</taxon>
    </lineage>
</organism>